<feature type="region of interest" description="Disordered" evidence="1">
    <location>
        <begin position="28"/>
        <end position="54"/>
    </location>
</feature>
<name>A0A1M5MXI0_9RHOB</name>
<feature type="chain" id="PRO_5012229090" description="Entry exclusion lipoprotein TrbK" evidence="2">
    <location>
        <begin position="21"/>
        <end position="54"/>
    </location>
</feature>
<dbReference type="AlphaFoldDB" id="A0A1M5MXI0"/>
<dbReference type="PROSITE" id="PS51257">
    <property type="entry name" value="PROKAR_LIPOPROTEIN"/>
    <property type="match status" value="1"/>
</dbReference>
<dbReference type="Proteomes" id="UP000184221">
    <property type="component" value="Unassembled WGS sequence"/>
</dbReference>
<evidence type="ECO:0008006" key="5">
    <source>
        <dbReference type="Google" id="ProtNLM"/>
    </source>
</evidence>
<organism evidence="3 4">
    <name type="scientific">Marivita hallyeonensis</name>
    <dbReference type="NCBI Taxonomy" id="996342"/>
    <lineage>
        <taxon>Bacteria</taxon>
        <taxon>Pseudomonadati</taxon>
        <taxon>Pseudomonadota</taxon>
        <taxon>Alphaproteobacteria</taxon>
        <taxon>Rhodobacterales</taxon>
        <taxon>Roseobacteraceae</taxon>
        <taxon>Marivita</taxon>
    </lineage>
</organism>
<gene>
    <name evidence="3" type="ORF">SAMN05443551_0691</name>
</gene>
<dbReference type="EMBL" id="FQXC01000001">
    <property type="protein sequence ID" value="SHG81925.1"/>
    <property type="molecule type" value="Genomic_DNA"/>
</dbReference>
<proteinExistence type="predicted"/>
<feature type="signal peptide" evidence="2">
    <location>
        <begin position="1"/>
        <end position="20"/>
    </location>
</feature>
<evidence type="ECO:0000256" key="2">
    <source>
        <dbReference type="SAM" id="SignalP"/>
    </source>
</evidence>
<feature type="compositionally biased region" description="Basic and acidic residues" evidence="1">
    <location>
        <begin position="44"/>
        <end position="54"/>
    </location>
</feature>
<evidence type="ECO:0000256" key="1">
    <source>
        <dbReference type="SAM" id="MobiDB-lite"/>
    </source>
</evidence>
<evidence type="ECO:0000313" key="3">
    <source>
        <dbReference type="EMBL" id="SHG81925.1"/>
    </source>
</evidence>
<accession>A0A1M5MXI0</accession>
<keyword evidence="2" id="KW-0732">Signal</keyword>
<evidence type="ECO:0000313" key="4">
    <source>
        <dbReference type="Proteomes" id="UP000184221"/>
    </source>
</evidence>
<protein>
    <recommendedName>
        <fullName evidence="5">Entry exclusion lipoprotein TrbK</fullName>
    </recommendedName>
</protein>
<sequence length="54" mass="5819">MKNVLAVSAFLALLAGCVQEQPFTTEADISESNRASECPVDVTEADRENYPACN</sequence>
<keyword evidence="4" id="KW-1185">Reference proteome</keyword>
<reference evidence="3 4" key="1">
    <citation type="submission" date="2016-11" db="EMBL/GenBank/DDBJ databases">
        <authorList>
            <person name="Jaros S."/>
            <person name="Januszkiewicz K."/>
            <person name="Wedrychowicz H."/>
        </authorList>
    </citation>
    <scope>NUCLEOTIDE SEQUENCE [LARGE SCALE GENOMIC DNA]</scope>
    <source>
        <strain evidence="3 4">DSM 29431</strain>
    </source>
</reference>
<dbReference type="STRING" id="996342.SAMN05443551_0691"/>